<feature type="region of interest" description="Disordered" evidence="1">
    <location>
        <begin position="120"/>
        <end position="178"/>
    </location>
</feature>
<evidence type="ECO:0000313" key="2">
    <source>
        <dbReference type="EMBL" id="KAJ0983575.1"/>
    </source>
</evidence>
<feature type="compositionally biased region" description="Basic residues" evidence="1">
    <location>
        <begin position="266"/>
        <end position="277"/>
    </location>
</feature>
<comment type="caution">
    <text evidence="2">The sequence shown here is derived from an EMBL/GenBank/DDBJ whole genome shotgun (WGS) entry which is preliminary data.</text>
</comment>
<proteinExistence type="predicted"/>
<dbReference type="EMBL" id="JAGGNH010000002">
    <property type="protein sequence ID" value="KAJ0983575.1"/>
    <property type="molecule type" value="Genomic_DNA"/>
</dbReference>
<evidence type="ECO:0000313" key="3">
    <source>
        <dbReference type="Proteomes" id="UP001085076"/>
    </source>
</evidence>
<dbReference type="AlphaFoldDB" id="A0A9D5D3T1"/>
<protein>
    <submittedName>
        <fullName evidence="2">Uncharacterized protein</fullName>
    </submittedName>
</protein>
<evidence type="ECO:0000256" key="1">
    <source>
        <dbReference type="SAM" id="MobiDB-lite"/>
    </source>
</evidence>
<sequence>MSRPPLSSHGDIPNKQIGAPQPRHLSAQEEMELFSRKGKGKVVELGQMSNDEHVFSEINAHSDVVKESKDVSHVKQAEKVIPLNEKAIIGASLDKVDEEMDAMWRIELDWEGDMEYSDKVGTDLLDDGDHDDWAFDKTGESQPGGSSEGEQQGRSSTGAHGEAERKTNQTGSNEGMLPTLALGNGISLDLSKMTPRYMYGSWHLIENSAWDSMRTKVEVPEQFKSNFGPNRGSQEEYTSQDIEGQQEFPLQTKQQGDNYQKGAKVPVRRSGRAKKSFASRMEKEGFIAPPTTSRKRQAVAKSPSQGVLRLTWLEETEFKNGTLGYNGLVSR</sequence>
<organism evidence="2 3">
    <name type="scientific">Dioscorea zingiberensis</name>
    <dbReference type="NCBI Taxonomy" id="325984"/>
    <lineage>
        <taxon>Eukaryota</taxon>
        <taxon>Viridiplantae</taxon>
        <taxon>Streptophyta</taxon>
        <taxon>Embryophyta</taxon>
        <taxon>Tracheophyta</taxon>
        <taxon>Spermatophyta</taxon>
        <taxon>Magnoliopsida</taxon>
        <taxon>Liliopsida</taxon>
        <taxon>Dioscoreales</taxon>
        <taxon>Dioscoreaceae</taxon>
        <taxon>Dioscorea</taxon>
    </lineage>
</organism>
<gene>
    <name evidence="2" type="ORF">J5N97_011830</name>
</gene>
<keyword evidence="3" id="KW-1185">Reference proteome</keyword>
<feature type="region of interest" description="Disordered" evidence="1">
    <location>
        <begin position="250"/>
        <end position="300"/>
    </location>
</feature>
<accession>A0A9D5D3T1</accession>
<reference evidence="2" key="1">
    <citation type="submission" date="2021-03" db="EMBL/GenBank/DDBJ databases">
        <authorList>
            <person name="Li Z."/>
            <person name="Yang C."/>
        </authorList>
    </citation>
    <scope>NUCLEOTIDE SEQUENCE</scope>
    <source>
        <strain evidence="2">Dzin_1.0</strain>
        <tissue evidence="2">Leaf</tissue>
    </source>
</reference>
<feature type="region of interest" description="Disordered" evidence="1">
    <location>
        <begin position="1"/>
        <end position="26"/>
    </location>
</feature>
<feature type="compositionally biased region" description="Low complexity" evidence="1">
    <location>
        <begin position="140"/>
        <end position="156"/>
    </location>
</feature>
<name>A0A9D5D3T1_9LILI</name>
<reference evidence="2" key="2">
    <citation type="journal article" date="2022" name="Hortic Res">
        <title>The genome of Dioscorea zingiberensis sheds light on the biosynthesis, origin and evolution of the medicinally important diosgenin saponins.</title>
        <authorList>
            <person name="Li Y."/>
            <person name="Tan C."/>
            <person name="Li Z."/>
            <person name="Guo J."/>
            <person name="Li S."/>
            <person name="Chen X."/>
            <person name="Wang C."/>
            <person name="Dai X."/>
            <person name="Yang H."/>
            <person name="Song W."/>
            <person name="Hou L."/>
            <person name="Xu J."/>
            <person name="Tong Z."/>
            <person name="Xu A."/>
            <person name="Yuan X."/>
            <person name="Wang W."/>
            <person name="Yang Q."/>
            <person name="Chen L."/>
            <person name="Sun Z."/>
            <person name="Wang K."/>
            <person name="Pan B."/>
            <person name="Chen J."/>
            <person name="Bao Y."/>
            <person name="Liu F."/>
            <person name="Qi X."/>
            <person name="Gang D.R."/>
            <person name="Wen J."/>
            <person name="Li J."/>
        </authorList>
    </citation>
    <scope>NUCLEOTIDE SEQUENCE</scope>
    <source>
        <strain evidence="2">Dzin_1.0</strain>
    </source>
</reference>
<dbReference type="Proteomes" id="UP001085076">
    <property type="component" value="Miscellaneous, Linkage group lg02"/>
</dbReference>